<comment type="similarity">
    <text evidence="5">Belongs to the zinc-containing alcohol dehydrogenase family.</text>
</comment>
<keyword evidence="3" id="KW-0560">Oxidoreductase</keyword>
<dbReference type="Pfam" id="PF00107">
    <property type="entry name" value="ADH_zinc_N"/>
    <property type="match status" value="1"/>
</dbReference>
<dbReference type="Pfam" id="PF08240">
    <property type="entry name" value="ADH_N"/>
    <property type="match status" value="1"/>
</dbReference>
<evidence type="ECO:0000256" key="1">
    <source>
        <dbReference type="ARBA" id="ARBA00022723"/>
    </source>
</evidence>
<dbReference type="PANTHER" id="PTHR43880">
    <property type="entry name" value="ALCOHOL DEHYDROGENASE"/>
    <property type="match status" value="1"/>
</dbReference>
<evidence type="ECO:0000256" key="2">
    <source>
        <dbReference type="ARBA" id="ARBA00022833"/>
    </source>
</evidence>
<dbReference type="InterPro" id="IPR011032">
    <property type="entry name" value="GroES-like_sf"/>
</dbReference>
<dbReference type="Gene3D" id="3.40.50.720">
    <property type="entry name" value="NAD(P)-binding Rossmann-like Domain"/>
    <property type="match status" value="1"/>
</dbReference>
<proteinExistence type="inferred from homology"/>
<evidence type="ECO:0000256" key="5">
    <source>
        <dbReference type="RuleBase" id="RU361277"/>
    </source>
</evidence>
<keyword evidence="1 5" id="KW-0479">Metal-binding</keyword>
<dbReference type="SUPFAM" id="SSF50129">
    <property type="entry name" value="GroES-like"/>
    <property type="match status" value="2"/>
</dbReference>
<feature type="transmembrane region" description="Helical" evidence="6">
    <location>
        <begin position="198"/>
        <end position="218"/>
    </location>
</feature>
<keyword evidence="6" id="KW-0472">Membrane</keyword>
<reference evidence="8 9" key="1">
    <citation type="submission" date="2023-03" db="EMBL/GenBank/DDBJ databases">
        <authorList>
            <person name="Kaur S."/>
            <person name="Espinosa-Saiz D."/>
            <person name="Velazquez E."/>
            <person name="Menendez E."/>
            <person name="diCenzo G.C."/>
        </authorList>
    </citation>
    <scope>NUCLEOTIDE SEQUENCE [LARGE SCALE GENOMIC DNA]</scope>
    <source>
        <strain evidence="8 9">LMG 27395</strain>
    </source>
</reference>
<dbReference type="EMBL" id="CP120371">
    <property type="protein sequence ID" value="WEX83698.1"/>
    <property type="molecule type" value="Genomic_DNA"/>
</dbReference>
<organism evidence="8 9">
    <name type="scientific">Sinorhizobium numidicum</name>
    <dbReference type="NCBI Taxonomy" id="680248"/>
    <lineage>
        <taxon>Bacteria</taxon>
        <taxon>Pseudomonadati</taxon>
        <taxon>Pseudomonadota</taxon>
        <taxon>Alphaproteobacteria</taxon>
        <taxon>Hyphomicrobiales</taxon>
        <taxon>Rhizobiaceae</taxon>
        <taxon>Sinorhizobium/Ensifer group</taxon>
        <taxon>Sinorhizobium</taxon>
    </lineage>
</organism>
<dbReference type="InterPro" id="IPR013154">
    <property type="entry name" value="ADH-like_N"/>
</dbReference>
<keyword evidence="4" id="KW-0520">NAD</keyword>
<evidence type="ECO:0000313" key="9">
    <source>
        <dbReference type="Proteomes" id="UP001235547"/>
    </source>
</evidence>
<accession>A0ABY8D3T2</accession>
<gene>
    <name evidence="8" type="ORF">PYH38_002494</name>
</gene>
<dbReference type="InterPro" id="IPR020843">
    <property type="entry name" value="ER"/>
</dbReference>
<keyword evidence="6" id="KW-1133">Transmembrane helix</keyword>
<dbReference type="RefSeq" id="WP_280734538.1">
    <property type="nucleotide sequence ID" value="NZ_CP120368.1"/>
</dbReference>
<keyword evidence="9" id="KW-1185">Reference proteome</keyword>
<dbReference type="InterPro" id="IPR036291">
    <property type="entry name" value="NAD(P)-bd_dom_sf"/>
</dbReference>
<evidence type="ECO:0000256" key="6">
    <source>
        <dbReference type="SAM" id="Phobius"/>
    </source>
</evidence>
<dbReference type="CDD" id="cd08281">
    <property type="entry name" value="liver_ADH_like1"/>
    <property type="match status" value="1"/>
</dbReference>
<evidence type="ECO:0000256" key="4">
    <source>
        <dbReference type="ARBA" id="ARBA00023027"/>
    </source>
</evidence>
<dbReference type="PANTHER" id="PTHR43880:SF12">
    <property type="entry name" value="ALCOHOL DEHYDROGENASE CLASS-3"/>
    <property type="match status" value="1"/>
</dbReference>
<protein>
    <submittedName>
        <fullName evidence="8">Zinc-dependent alcohol dehydrogenase family protein</fullName>
    </submittedName>
</protein>
<evidence type="ECO:0000313" key="8">
    <source>
        <dbReference type="EMBL" id="WEX83698.1"/>
    </source>
</evidence>
<keyword evidence="6" id="KW-0812">Transmembrane</keyword>
<dbReference type="InterPro" id="IPR002328">
    <property type="entry name" value="ADH_Zn_CS"/>
</dbReference>
<dbReference type="SUPFAM" id="SSF51735">
    <property type="entry name" value="NAD(P)-binding Rossmann-fold domains"/>
    <property type="match status" value="1"/>
</dbReference>
<keyword evidence="2 5" id="KW-0862">Zinc</keyword>
<name>A0ABY8D3T2_9HYPH</name>
<dbReference type="PROSITE" id="PS00059">
    <property type="entry name" value="ADH_ZINC"/>
    <property type="match status" value="1"/>
</dbReference>
<evidence type="ECO:0000259" key="7">
    <source>
        <dbReference type="SMART" id="SM00829"/>
    </source>
</evidence>
<dbReference type="SMART" id="SM00829">
    <property type="entry name" value="PKS_ER"/>
    <property type="match status" value="1"/>
</dbReference>
<dbReference type="InterPro" id="IPR013149">
    <property type="entry name" value="ADH-like_C"/>
</dbReference>
<dbReference type="Gene3D" id="3.90.180.10">
    <property type="entry name" value="Medium-chain alcohol dehydrogenases, catalytic domain"/>
    <property type="match status" value="1"/>
</dbReference>
<comment type="cofactor">
    <cofactor evidence="5">
        <name>Zn(2+)</name>
        <dbReference type="ChEBI" id="CHEBI:29105"/>
    </cofactor>
</comment>
<sequence length="374" mass="39061">MKTRAAVLRKSPVERPYAHTRPLSIEAVELDPPGPDELLVKIGAAGLCHSDLSVINGDRPRPVPMVLGHEAAGTVEAVGSGVRDVAPGDRVVMSFMPSCGHCLPCAEGRPALCIPGAEANGRGTLLSGERRLRCEEVQVNHHLGVSGFADYAVVSRHSAVKIEADLPMVEAALFGCAVLTGVGAVVNTCQVRPGQSVAVVGLGGVGLAAILGAIAAGAERIIAVDLSEDKLKLALLLGATEAFRAGDPDAAEKIREATRGGVDHAVEAAGSVKALDLAYRITRRGGLTASAGLAHPASQISIPAVSLVAEERTLRGSYMGSCVPSRDIPRFIALYQRGRLPVDRLLSSTGPLEEINEAFDLLDQGRVIRHVIMF</sequence>
<dbReference type="Proteomes" id="UP001235547">
    <property type="component" value="Chromosome 1"/>
</dbReference>
<feature type="domain" description="Enoyl reductase (ER)" evidence="7">
    <location>
        <begin position="18"/>
        <end position="372"/>
    </location>
</feature>
<evidence type="ECO:0000256" key="3">
    <source>
        <dbReference type="ARBA" id="ARBA00023002"/>
    </source>
</evidence>